<name>A0A6J4HUX0_9ACTN</name>
<organism evidence="2">
    <name type="scientific">uncultured Mycobacteriales bacterium</name>
    <dbReference type="NCBI Taxonomy" id="581187"/>
    <lineage>
        <taxon>Bacteria</taxon>
        <taxon>Bacillati</taxon>
        <taxon>Actinomycetota</taxon>
        <taxon>Actinomycetes</taxon>
        <taxon>Mycobacteriales</taxon>
        <taxon>environmental samples</taxon>
    </lineage>
</organism>
<feature type="transmembrane region" description="Helical" evidence="1">
    <location>
        <begin position="6"/>
        <end position="26"/>
    </location>
</feature>
<keyword evidence="1" id="KW-0812">Transmembrane</keyword>
<accession>A0A6J4HUX0</accession>
<sequence length="62" mass="6703">MLVLLVWAVAVGLALVVLGILGFGLYGQLRRLRRAVAETQAELVPMVDRLRPADAPGRHRAG</sequence>
<keyword evidence="1" id="KW-0472">Membrane</keyword>
<protein>
    <submittedName>
        <fullName evidence="2">Uncharacterized protein</fullName>
    </submittedName>
</protein>
<gene>
    <name evidence="2" type="ORF">AVDCRST_MAG41-1019</name>
</gene>
<dbReference type="AlphaFoldDB" id="A0A6J4HUX0"/>
<dbReference type="EMBL" id="CADCTP010000101">
    <property type="protein sequence ID" value="CAA9232531.1"/>
    <property type="molecule type" value="Genomic_DNA"/>
</dbReference>
<proteinExistence type="predicted"/>
<evidence type="ECO:0000313" key="2">
    <source>
        <dbReference type="EMBL" id="CAA9232531.1"/>
    </source>
</evidence>
<reference evidence="2" key="1">
    <citation type="submission" date="2020-02" db="EMBL/GenBank/DDBJ databases">
        <authorList>
            <person name="Meier V. D."/>
        </authorList>
    </citation>
    <scope>NUCLEOTIDE SEQUENCE</scope>
    <source>
        <strain evidence="2">AVDCRST_MAG41</strain>
    </source>
</reference>
<evidence type="ECO:0000256" key="1">
    <source>
        <dbReference type="SAM" id="Phobius"/>
    </source>
</evidence>
<keyword evidence="1" id="KW-1133">Transmembrane helix</keyword>